<dbReference type="AlphaFoldDB" id="A0A1J1IPX1"/>
<evidence type="ECO:0000313" key="2">
    <source>
        <dbReference type="EMBL" id="CRL01588.1"/>
    </source>
</evidence>
<keyword evidence="3" id="KW-1185">Reference proteome</keyword>
<gene>
    <name evidence="2" type="ORF">CLUMA_CG014661</name>
</gene>
<reference evidence="2 3" key="1">
    <citation type="submission" date="2015-04" db="EMBL/GenBank/DDBJ databases">
        <authorList>
            <person name="Syromyatnikov M.Y."/>
            <person name="Popov V.N."/>
        </authorList>
    </citation>
    <scope>NUCLEOTIDE SEQUENCE [LARGE SCALE GENOMIC DNA]</scope>
</reference>
<dbReference type="EMBL" id="CVRI01000055">
    <property type="protein sequence ID" value="CRL01588.1"/>
    <property type="molecule type" value="Genomic_DNA"/>
</dbReference>
<protein>
    <submittedName>
        <fullName evidence="2">CLUMA_CG014661, isoform A</fullName>
    </submittedName>
</protein>
<sequence>MISMRAMKVHENEKKEGNKNFPAEIKLIETSSMDHTTHIQSNFSHSLYMLPTWLQHNEV</sequence>
<evidence type="ECO:0000256" key="1">
    <source>
        <dbReference type="SAM" id="MobiDB-lite"/>
    </source>
</evidence>
<dbReference type="Proteomes" id="UP000183832">
    <property type="component" value="Unassembled WGS sequence"/>
</dbReference>
<feature type="region of interest" description="Disordered" evidence="1">
    <location>
        <begin position="1"/>
        <end position="22"/>
    </location>
</feature>
<proteinExistence type="predicted"/>
<feature type="compositionally biased region" description="Basic and acidic residues" evidence="1">
    <location>
        <begin position="8"/>
        <end position="18"/>
    </location>
</feature>
<accession>A0A1J1IPX1</accession>
<organism evidence="2 3">
    <name type="scientific">Clunio marinus</name>
    <dbReference type="NCBI Taxonomy" id="568069"/>
    <lineage>
        <taxon>Eukaryota</taxon>
        <taxon>Metazoa</taxon>
        <taxon>Ecdysozoa</taxon>
        <taxon>Arthropoda</taxon>
        <taxon>Hexapoda</taxon>
        <taxon>Insecta</taxon>
        <taxon>Pterygota</taxon>
        <taxon>Neoptera</taxon>
        <taxon>Endopterygota</taxon>
        <taxon>Diptera</taxon>
        <taxon>Nematocera</taxon>
        <taxon>Chironomoidea</taxon>
        <taxon>Chironomidae</taxon>
        <taxon>Clunio</taxon>
    </lineage>
</organism>
<name>A0A1J1IPX1_9DIPT</name>
<evidence type="ECO:0000313" key="3">
    <source>
        <dbReference type="Proteomes" id="UP000183832"/>
    </source>
</evidence>